<dbReference type="RefSeq" id="WP_274153456.1">
    <property type="nucleotide sequence ID" value="NZ_CP117812.1"/>
</dbReference>
<dbReference type="InterPro" id="IPR035874">
    <property type="entry name" value="IDS"/>
</dbReference>
<evidence type="ECO:0000259" key="7">
    <source>
        <dbReference type="Pfam" id="PF00884"/>
    </source>
</evidence>
<dbReference type="Proteomes" id="UP001214250">
    <property type="component" value="Chromosome 2"/>
</dbReference>
<evidence type="ECO:0000256" key="3">
    <source>
        <dbReference type="ARBA" id="ARBA00022723"/>
    </source>
</evidence>
<dbReference type="Pfam" id="PF00884">
    <property type="entry name" value="Sulfatase"/>
    <property type="match status" value="1"/>
</dbReference>
<name>A0ABY7VWH1_9BACT</name>
<dbReference type="PANTHER" id="PTHR45953:SF1">
    <property type="entry name" value="IDURONATE 2-SULFATASE"/>
    <property type="match status" value="1"/>
</dbReference>
<evidence type="ECO:0000256" key="2">
    <source>
        <dbReference type="ARBA" id="ARBA00008779"/>
    </source>
</evidence>
<evidence type="ECO:0000256" key="4">
    <source>
        <dbReference type="ARBA" id="ARBA00022729"/>
    </source>
</evidence>
<dbReference type="PANTHER" id="PTHR45953">
    <property type="entry name" value="IDURONATE 2-SULFATASE"/>
    <property type="match status" value="1"/>
</dbReference>
<dbReference type="InterPro" id="IPR000917">
    <property type="entry name" value="Sulfatase_N"/>
</dbReference>
<dbReference type="PROSITE" id="PS00523">
    <property type="entry name" value="SULFATASE_1"/>
    <property type="match status" value="1"/>
</dbReference>
<dbReference type="InterPro" id="IPR024607">
    <property type="entry name" value="Sulfatase_CS"/>
</dbReference>
<reference evidence="8 9" key="1">
    <citation type="submission" date="2023-02" db="EMBL/GenBank/DDBJ databases">
        <title>Genome sequence of Lentisphaera profundi SAORIC-696.</title>
        <authorList>
            <person name="Kim e."/>
            <person name="Cho J.-C."/>
            <person name="Choi A."/>
            <person name="Kang I."/>
        </authorList>
    </citation>
    <scope>NUCLEOTIDE SEQUENCE [LARGE SCALE GENOMIC DNA]</scope>
    <source>
        <strain evidence="8 9">SAORIC-696</strain>
    </source>
</reference>
<organism evidence="8 9">
    <name type="scientific">Lentisphaera profundi</name>
    <dbReference type="NCBI Taxonomy" id="1658616"/>
    <lineage>
        <taxon>Bacteria</taxon>
        <taxon>Pseudomonadati</taxon>
        <taxon>Lentisphaerota</taxon>
        <taxon>Lentisphaeria</taxon>
        <taxon>Lentisphaerales</taxon>
        <taxon>Lentisphaeraceae</taxon>
        <taxon>Lentisphaera</taxon>
    </lineage>
</organism>
<dbReference type="CDD" id="cd16030">
    <property type="entry name" value="iduronate-2-sulfatase"/>
    <property type="match status" value="1"/>
</dbReference>
<protein>
    <submittedName>
        <fullName evidence="8">Sulfatase</fullName>
    </submittedName>
</protein>
<evidence type="ECO:0000256" key="6">
    <source>
        <dbReference type="ARBA" id="ARBA00022837"/>
    </source>
</evidence>
<evidence type="ECO:0000313" key="8">
    <source>
        <dbReference type="EMBL" id="WDE98585.1"/>
    </source>
</evidence>
<keyword evidence="4" id="KW-0732">Signal</keyword>
<evidence type="ECO:0000313" key="9">
    <source>
        <dbReference type="Proteomes" id="UP001214250"/>
    </source>
</evidence>
<evidence type="ECO:0000256" key="1">
    <source>
        <dbReference type="ARBA" id="ARBA00001913"/>
    </source>
</evidence>
<keyword evidence="3" id="KW-0479">Metal-binding</keyword>
<dbReference type="SUPFAM" id="SSF53649">
    <property type="entry name" value="Alkaline phosphatase-like"/>
    <property type="match status" value="1"/>
</dbReference>
<comment type="similarity">
    <text evidence="2">Belongs to the sulfatase family.</text>
</comment>
<feature type="domain" description="Sulfatase N-terminal" evidence="7">
    <location>
        <begin position="19"/>
        <end position="376"/>
    </location>
</feature>
<dbReference type="InterPro" id="IPR017850">
    <property type="entry name" value="Alkaline_phosphatase_core_sf"/>
</dbReference>
<comment type="cofactor">
    <cofactor evidence="1">
        <name>Ca(2+)</name>
        <dbReference type="ChEBI" id="CHEBI:29108"/>
    </cofactor>
</comment>
<dbReference type="Gene3D" id="3.40.720.10">
    <property type="entry name" value="Alkaline Phosphatase, subunit A"/>
    <property type="match status" value="1"/>
</dbReference>
<keyword evidence="5" id="KW-0378">Hydrolase</keyword>
<gene>
    <name evidence="8" type="ORF">PQO03_12120</name>
</gene>
<dbReference type="EMBL" id="CP117812">
    <property type="protein sequence ID" value="WDE98585.1"/>
    <property type="molecule type" value="Genomic_DNA"/>
</dbReference>
<proteinExistence type="inferred from homology"/>
<accession>A0ABY7VWH1</accession>
<evidence type="ECO:0000256" key="5">
    <source>
        <dbReference type="ARBA" id="ARBA00022801"/>
    </source>
</evidence>
<keyword evidence="6" id="KW-0106">Calcium</keyword>
<sequence>MKYLLSIIFTLTIFGNDKPNIIFIAIDDLRNELACYGVDKIKTPHIDNLAKHGLIFDNAYCQIAICSPSRTSVLTGLRPQSTKVFDLTTHFRDTVPDVITLGQFFKQKGYITQGFGKIYHNSLDDPRSWSIKHFMSKNSLYQRAENQQLIKNQVKAAKEKKLKGHEFRFATMGPAYESADVPDEAYPDGENTKLAIKALKGFVQKKQPFFLALGFSKPHLPFNAPKKYWDLYEEDKLDPPAISHRPLDSHPRLTLTKSGEVRSYHGVVKEGSLGAEMSSKLKHGYYASVSYIDALIGKFLQSLKDTGLDKNTIVILWSDHGFKLGEYDSWVKHSNMEIDARVPLIISSPWMKVKGVRTNALVELVDIYPSLVDLSGFTVPTFLEGTSFAPLLKKPNTPWKKAAFSQYNRGSKIMGYSVRTAYFRYTEWRLVKNNKVIFKELYDQVNDPLQSRNIAKKEEVKIVQAELHEMINQQWGLK</sequence>
<keyword evidence="9" id="KW-1185">Reference proteome</keyword>